<dbReference type="EMBL" id="CP090894">
    <property type="protein sequence ID" value="ULT94961.1"/>
    <property type="molecule type" value="Genomic_DNA"/>
</dbReference>
<reference evidence="1 2" key="1">
    <citation type="submission" date="2022-05" db="EMBL/GenBank/DDBJ databases">
        <title>Chromosome-level reference genomes for two strains of Caenorhabditis briggsae: an improved platform for comparative genomics.</title>
        <authorList>
            <person name="Stevens L."/>
            <person name="Andersen E.C."/>
        </authorList>
    </citation>
    <scope>NUCLEOTIDE SEQUENCE [LARGE SCALE GENOMIC DNA]</scope>
    <source>
        <strain evidence="1">QX1410_ONT</strain>
        <tissue evidence="1">Whole-organism</tissue>
    </source>
</reference>
<evidence type="ECO:0000313" key="2">
    <source>
        <dbReference type="Proteomes" id="UP000827892"/>
    </source>
</evidence>
<proteinExistence type="predicted"/>
<evidence type="ECO:0000313" key="1">
    <source>
        <dbReference type="EMBL" id="ULT94961.1"/>
    </source>
</evidence>
<name>A0AAE9AE91_CAEBR</name>
<dbReference type="Proteomes" id="UP000827892">
    <property type="component" value="Chromosome IV"/>
</dbReference>
<accession>A0AAE9AE91</accession>
<sequence length="74" mass="8419">MQSQHNILMQPKNPHHTLCPKYTIGIVLSFHQKHIQSAFLPNQNEFLNAIAAKPIDATKKPPRHTLPKVFDISP</sequence>
<protein>
    <submittedName>
        <fullName evidence="1">Uncharacterized protein</fullName>
    </submittedName>
</protein>
<gene>
    <name evidence="1" type="ORF">L3Y34_004007</name>
</gene>
<dbReference type="AlphaFoldDB" id="A0AAE9AE91"/>
<organism evidence="1 2">
    <name type="scientific">Caenorhabditis briggsae</name>
    <dbReference type="NCBI Taxonomy" id="6238"/>
    <lineage>
        <taxon>Eukaryota</taxon>
        <taxon>Metazoa</taxon>
        <taxon>Ecdysozoa</taxon>
        <taxon>Nematoda</taxon>
        <taxon>Chromadorea</taxon>
        <taxon>Rhabditida</taxon>
        <taxon>Rhabditina</taxon>
        <taxon>Rhabditomorpha</taxon>
        <taxon>Rhabditoidea</taxon>
        <taxon>Rhabditidae</taxon>
        <taxon>Peloderinae</taxon>
        <taxon>Caenorhabditis</taxon>
    </lineage>
</organism>